<evidence type="ECO:0000313" key="3">
    <source>
        <dbReference type="EnsemblMetazoa" id="SMAR003338-PA"/>
    </source>
</evidence>
<keyword evidence="2" id="KW-0472">Membrane</keyword>
<keyword evidence="2" id="KW-1133">Transmembrane helix</keyword>
<dbReference type="HOGENOM" id="CLU_1808636_0_0_1"/>
<name>T1IQL7_STRMM</name>
<dbReference type="EnsemblMetazoa" id="SMAR003338-RA">
    <property type="protein sequence ID" value="SMAR003338-PA"/>
    <property type="gene ID" value="SMAR003338"/>
</dbReference>
<reference evidence="4" key="1">
    <citation type="submission" date="2011-05" db="EMBL/GenBank/DDBJ databases">
        <authorList>
            <person name="Richards S.R."/>
            <person name="Qu J."/>
            <person name="Jiang H."/>
            <person name="Jhangiani S.N."/>
            <person name="Agravi P."/>
            <person name="Goodspeed R."/>
            <person name="Gross S."/>
            <person name="Mandapat C."/>
            <person name="Jackson L."/>
            <person name="Mathew T."/>
            <person name="Pu L."/>
            <person name="Thornton R."/>
            <person name="Saada N."/>
            <person name="Wilczek-Boney K.B."/>
            <person name="Lee S."/>
            <person name="Kovar C."/>
            <person name="Wu Y."/>
            <person name="Scherer S.E."/>
            <person name="Worley K.C."/>
            <person name="Muzny D.M."/>
            <person name="Gibbs R."/>
        </authorList>
    </citation>
    <scope>NUCLEOTIDE SEQUENCE</scope>
    <source>
        <strain evidence="4">Brora</strain>
    </source>
</reference>
<dbReference type="EMBL" id="JH431312">
    <property type="status" value="NOT_ANNOTATED_CDS"/>
    <property type="molecule type" value="Genomic_DNA"/>
</dbReference>
<evidence type="ECO:0000313" key="4">
    <source>
        <dbReference type="Proteomes" id="UP000014500"/>
    </source>
</evidence>
<sequence length="143" mass="16051">MDIENGEKSSSMEDKEPDSTEGLRQRYSRLADEVIEKLIMECSTDEEYQKVVSKLLDEAPSPNAVAALRLKLNVLRQMMVDKDTLEGSRKNGMIDDKFLSITFAVALIVIIAVTLYAFQGLFSAISKKAVVNTTRPFHKFSET</sequence>
<evidence type="ECO:0000256" key="1">
    <source>
        <dbReference type="SAM" id="MobiDB-lite"/>
    </source>
</evidence>
<keyword evidence="4" id="KW-1185">Reference proteome</keyword>
<feature type="transmembrane region" description="Helical" evidence="2">
    <location>
        <begin position="98"/>
        <end position="118"/>
    </location>
</feature>
<reference evidence="3" key="2">
    <citation type="submission" date="2015-02" db="UniProtKB">
        <authorList>
            <consortium name="EnsemblMetazoa"/>
        </authorList>
    </citation>
    <scope>IDENTIFICATION</scope>
</reference>
<accession>T1IQL7</accession>
<feature type="region of interest" description="Disordered" evidence="1">
    <location>
        <begin position="1"/>
        <end position="23"/>
    </location>
</feature>
<proteinExistence type="predicted"/>
<dbReference type="AlphaFoldDB" id="T1IQL7"/>
<protein>
    <recommendedName>
        <fullName evidence="5">Transmembrane protein</fullName>
    </recommendedName>
</protein>
<evidence type="ECO:0000256" key="2">
    <source>
        <dbReference type="SAM" id="Phobius"/>
    </source>
</evidence>
<organism evidence="3 4">
    <name type="scientific">Strigamia maritima</name>
    <name type="common">European centipede</name>
    <name type="synonym">Geophilus maritimus</name>
    <dbReference type="NCBI Taxonomy" id="126957"/>
    <lineage>
        <taxon>Eukaryota</taxon>
        <taxon>Metazoa</taxon>
        <taxon>Ecdysozoa</taxon>
        <taxon>Arthropoda</taxon>
        <taxon>Myriapoda</taxon>
        <taxon>Chilopoda</taxon>
        <taxon>Pleurostigmophora</taxon>
        <taxon>Geophilomorpha</taxon>
        <taxon>Linotaeniidae</taxon>
        <taxon>Strigamia</taxon>
    </lineage>
</organism>
<evidence type="ECO:0008006" key="5">
    <source>
        <dbReference type="Google" id="ProtNLM"/>
    </source>
</evidence>
<dbReference type="Proteomes" id="UP000014500">
    <property type="component" value="Unassembled WGS sequence"/>
</dbReference>
<keyword evidence="2" id="KW-0812">Transmembrane</keyword>